<dbReference type="EMBL" id="LAZR01001904">
    <property type="protein sequence ID" value="KKN37293.1"/>
    <property type="molecule type" value="Genomic_DNA"/>
</dbReference>
<dbReference type="Pfam" id="PF13385">
    <property type="entry name" value="Laminin_G_3"/>
    <property type="match status" value="1"/>
</dbReference>
<evidence type="ECO:0008006" key="2">
    <source>
        <dbReference type="Google" id="ProtNLM"/>
    </source>
</evidence>
<comment type="caution">
    <text evidence="1">The sequence shown here is derived from an EMBL/GenBank/DDBJ whole genome shotgun (WGS) entry which is preliminary data.</text>
</comment>
<dbReference type="Gene3D" id="2.60.120.200">
    <property type="match status" value="1"/>
</dbReference>
<dbReference type="AlphaFoldDB" id="A0A0F9T743"/>
<name>A0A0F9T743_9ZZZZ</name>
<evidence type="ECO:0000313" key="1">
    <source>
        <dbReference type="EMBL" id="KKN37293.1"/>
    </source>
</evidence>
<sequence length="250" mass="26460">MARKGNGSSDYILCDTVFSTPTAYSFHFWYRNDTTQIAVINQPFAIDLSAGTGAGFSWDHSNVDFRQAIFHHTGSTWTKAKIASALSADTWYGIGGRWNGSNLLEVFLNGVADGSDTPDGITSSAAYKLGLFASKHGTDEFDDGELAEVVLYLNVALSDAEMLALGKGVSPLLVRPGSITKHLKLIRPMSEEFGDTLTISGTTVVAHPPKIIYPAPPFISYPTAAAPAGNAPTGHLLGPLYGPLGGPIAV</sequence>
<dbReference type="SUPFAM" id="SSF49899">
    <property type="entry name" value="Concanavalin A-like lectins/glucanases"/>
    <property type="match status" value="1"/>
</dbReference>
<reference evidence="1" key="1">
    <citation type="journal article" date="2015" name="Nature">
        <title>Complex archaea that bridge the gap between prokaryotes and eukaryotes.</title>
        <authorList>
            <person name="Spang A."/>
            <person name="Saw J.H."/>
            <person name="Jorgensen S.L."/>
            <person name="Zaremba-Niedzwiedzka K."/>
            <person name="Martijn J."/>
            <person name="Lind A.E."/>
            <person name="van Eijk R."/>
            <person name="Schleper C."/>
            <person name="Guy L."/>
            <person name="Ettema T.J."/>
        </authorList>
    </citation>
    <scope>NUCLEOTIDE SEQUENCE</scope>
</reference>
<proteinExistence type="predicted"/>
<protein>
    <recommendedName>
        <fullName evidence="2">LamG-like jellyroll fold domain-containing protein</fullName>
    </recommendedName>
</protein>
<gene>
    <name evidence="1" type="ORF">LCGC14_0764920</name>
</gene>
<dbReference type="InterPro" id="IPR013320">
    <property type="entry name" value="ConA-like_dom_sf"/>
</dbReference>
<organism evidence="1">
    <name type="scientific">marine sediment metagenome</name>
    <dbReference type="NCBI Taxonomy" id="412755"/>
    <lineage>
        <taxon>unclassified sequences</taxon>
        <taxon>metagenomes</taxon>
        <taxon>ecological metagenomes</taxon>
    </lineage>
</organism>
<accession>A0A0F9T743</accession>